<dbReference type="GO" id="GO:0006805">
    <property type="term" value="P:xenobiotic metabolic process"/>
    <property type="evidence" value="ECO:0007669"/>
    <property type="project" value="TreeGrafter"/>
</dbReference>
<dbReference type="Gene3D" id="1.10.630.10">
    <property type="entry name" value="Cytochrome P450"/>
    <property type="match status" value="1"/>
</dbReference>
<dbReference type="InterPro" id="IPR050182">
    <property type="entry name" value="Cytochrome_P450_fam2"/>
</dbReference>
<dbReference type="CDD" id="cd20617">
    <property type="entry name" value="CYP1_2-like"/>
    <property type="match status" value="1"/>
</dbReference>
<comment type="subcellular location">
    <subcellularLocation>
        <location evidence="4">Endoplasmic reticulum membrane</location>
        <topology evidence="4">Peripheral membrane protein</topology>
    </subcellularLocation>
    <subcellularLocation>
        <location evidence="3">Microsome membrane</location>
        <topology evidence="3">Peripheral membrane protein</topology>
    </subcellularLocation>
</comment>
<evidence type="ECO:0000256" key="15">
    <source>
        <dbReference type="RuleBase" id="RU000461"/>
    </source>
</evidence>
<evidence type="ECO:0000256" key="13">
    <source>
        <dbReference type="ARBA" id="ARBA00023136"/>
    </source>
</evidence>
<comment type="function">
    <text evidence="2">May be involved in the metabolism of insect hormones and in the breakdown of synthetic insecticides.</text>
</comment>
<dbReference type="PRINTS" id="PR00385">
    <property type="entry name" value="P450"/>
</dbReference>
<keyword evidence="12 15" id="KW-0503">Monooxygenase</keyword>
<evidence type="ECO:0000256" key="9">
    <source>
        <dbReference type="ARBA" id="ARBA00022848"/>
    </source>
</evidence>
<keyword evidence="8" id="KW-0256">Endoplasmic reticulum</keyword>
<dbReference type="InterPro" id="IPR017972">
    <property type="entry name" value="Cyt_P450_CS"/>
</dbReference>
<comment type="similarity">
    <text evidence="5 15">Belongs to the cytochrome P450 family.</text>
</comment>
<evidence type="ECO:0000313" key="17">
    <source>
        <dbReference type="Proteomes" id="UP000827092"/>
    </source>
</evidence>
<dbReference type="GO" id="GO:0006082">
    <property type="term" value="P:organic acid metabolic process"/>
    <property type="evidence" value="ECO:0007669"/>
    <property type="project" value="TreeGrafter"/>
</dbReference>
<evidence type="ECO:0000256" key="6">
    <source>
        <dbReference type="ARBA" id="ARBA00022617"/>
    </source>
</evidence>
<dbReference type="GO" id="GO:0005789">
    <property type="term" value="C:endoplasmic reticulum membrane"/>
    <property type="evidence" value="ECO:0007669"/>
    <property type="project" value="UniProtKB-SubCell"/>
</dbReference>
<reference evidence="16 17" key="1">
    <citation type="journal article" date="2022" name="Nat. Ecol. Evol.">
        <title>A masculinizing supergene underlies an exaggerated male reproductive morph in a spider.</title>
        <authorList>
            <person name="Hendrickx F."/>
            <person name="De Corte Z."/>
            <person name="Sonet G."/>
            <person name="Van Belleghem S.M."/>
            <person name="Kostlbacher S."/>
            <person name="Vangestel C."/>
        </authorList>
    </citation>
    <scope>NUCLEOTIDE SEQUENCE [LARGE SCALE GENOMIC DNA]</scope>
    <source>
        <strain evidence="16">W744_W776</strain>
    </source>
</reference>
<evidence type="ECO:0000256" key="7">
    <source>
        <dbReference type="ARBA" id="ARBA00022723"/>
    </source>
</evidence>
<protein>
    <recommendedName>
        <fullName evidence="18">Cytochrome P450</fullName>
    </recommendedName>
</protein>
<dbReference type="FunFam" id="1.10.630.10:FF:000238">
    <property type="entry name" value="Cytochrome P450 2A6"/>
    <property type="match status" value="1"/>
</dbReference>
<keyword evidence="6 14" id="KW-0349">Heme</keyword>
<evidence type="ECO:0000256" key="2">
    <source>
        <dbReference type="ARBA" id="ARBA00003690"/>
    </source>
</evidence>
<dbReference type="Proteomes" id="UP000827092">
    <property type="component" value="Unassembled WGS sequence"/>
</dbReference>
<sequence>MGLPILGYLPFMTQKPYVKLTELSRKYGPIYRVQLGSREVVVLCDFNTIKDAFVRDDFVGRPPELPPFSPTEDSLRTEAITGMPWKEQKRLSLHRLRDLGFGKTRMEGHLKEEIEELLQRMVSISNAPVTNPTVRMSDLLASSTSNNVASFLFGNRLKFDDPKRKKLDEIFDISGKLAGALSIQIFLPWLGPFMKYFNIGNPKKFDQANDDLKAYIYEEIKEHEKTLDPDNIRDFLDGYIVEIRKRSNDPNTTFTKDILCDVAGAFFGGGSETVRVVVDWLLLVCANRPEIQKKIHQEIDAVLGTERFPTYQDKADMPYTEAAISEVLRWRTTLPMNFLRYTLKDTELNGYFLPKCTNVLAVPHAIDHDEKLWGKDHEDYKPERFLSPDGKKVVKPEHFIPFSIGKRSCPGKSLAEIELFLYVAAILQKFEFFMPPGKVADLEGYLGLGQQPRRQELCIKLRR</sequence>
<dbReference type="PANTHER" id="PTHR24300">
    <property type="entry name" value="CYTOCHROME P450 508A4-RELATED"/>
    <property type="match status" value="1"/>
</dbReference>
<evidence type="ECO:0000256" key="8">
    <source>
        <dbReference type="ARBA" id="ARBA00022824"/>
    </source>
</evidence>
<evidence type="ECO:0000256" key="4">
    <source>
        <dbReference type="ARBA" id="ARBA00004406"/>
    </source>
</evidence>
<dbReference type="InterPro" id="IPR001128">
    <property type="entry name" value="Cyt_P450"/>
</dbReference>
<keyword evidence="10 15" id="KW-0560">Oxidoreductase</keyword>
<comment type="cofactor">
    <cofactor evidence="1 14">
        <name>heme</name>
        <dbReference type="ChEBI" id="CHEBI:30413"/>
    </cofactor>
</comment>
<keyword evidence="11 14" id="KW-0408">Iron</keyword>
<evidence type="ECO:0000256" key="3">
    <source>
        <dbReference type="ARBA" id="ARBA00004174"/>
    </source>
</evidence>
<dbReference type="InterPro" id="IPR036396">
    <property type="entry name" value="Cyt_P450_sf"/>
</dbReference>
<dbReference type="Pfam" id="PF00067">
    <property type="entry name" value="p450"/>
    <property type="match status" value="1"/>
</dbReference>
<keyword evidence="17" id="KW-1185">Reference proteome</keyword>
<keyword evidence="13" id="KW-0472">Membrane</keyword>
<comment type="caution">
    <text evidence="16">The sequence shown here is derived from an EMBL/GenBank/DDBJ whole genome shotgun (WGS) entry which is preliminary data.</text>
</comment>
<dbReference type="SUPFAM" id="SSF48264">
    <property type="entry name" value="Cytochrome P450"/>
    <property type="match status" value="1"/>
</dbReference>
<evidence type="ECO:0000256" key="10">
    <source>
        <dbReference type="ARBA" id="ARBA00023002"/>
    </source>
</evidence>
<proteinExistence type="inferred from homology"/>
<dbReference type="PANTHER" id="PTHR24300:SF375">
    <property type="entry name" value="CYTOCHROME P450 FAMILY"/>
    <property type="match status" value="1"/>
</dbReference>
<evidence type="ECO:0000256" key="5">
    <source>
        <dbReference type="ARBA" id="ARBA00010617"/>
    </source>
</evidence>
<dbReference type="GO" id="GO:0016712">
    <property type="term" value="F:oxidoreductase activity, acting on paired donors, with incorporation or reduction of molecular oxygen, reduced flavin or flavoprotein as one donor, and incorporation of one atom of oxygen"/>
    <property type="evidence" value="ECO:0007669"/>
    <property type="project" value="TreeGrafter"/>
</dbReference>
<evidence type="ECO:0000256" key="12">
    <source>
        <dbReference type="ARBA" id="ARBA00023033"/>
    </source>
</evidence>
<dbReference type="PROSITE" id="PS00086">
    <property type="entry name" value="CYTOCHROME_P450"/>
    <property type="match status" value="1"/>
</dbReference>
<evidence type="ECO:0000256" key="1">
    <source>
        <dbReference type="ARBA" id="ARBA00001971"/>
    </source>
</evidence>
<evidence type="ECO:0000313" key="16">
    <source>
        <dbReference type="EMBL" id="KAG8175380.1"/>
    </source>
</evidence>
<accession>A0AAV6TTN8</accession>
<dbReference type="EMBL" id="JAFNEN010001016">
    <property type="protein sequence ID" value="KAG8175380.1"/>
    <property type="molecule type" value="Genomic_DNA"/>
</dbReference>
<dbReference type="GO" id="GO:0020037">
    <property type="term" value="F:heme binding"/>
    <property type="evidence" value="ECO:0007669"/>
    <property type="project" value="InterPro"/>
</dbReference>
<evidence type="ECO:0008006" key="18">
    <source>
        <dbReference type="Google" id="ProtNLM"/>
    </source>
</evidence>
<name>A0AAV6TTN8_9ARAC</name>
<keyword evidence="7 14" id="KW-0479">Metal-binding</keyword>
<organism evidence="16 17">
    <name type="scientific">Oedothorax gibbosus</name>
    <dbReference type="NCBI Taxonomy" id="931172"/>
    <lineage>
        <taxon>Eukaryota</taxon>
        <taxon>Metazoa</taxon>
        <taxon>Ecdysozoa</taxon>
        <taxon>Arthropoda</taxon>
        <taxon>Chelicerata</taxon>
        <taxon>Arachnida</taxon>
        <taxon>Araneae</taxon>
        <taxon>Araneomorphae</taxon>
        <taxon>Entelegynae</taxon>
        <taxon>Araneoidea</taxon>
        <taxon>Linyphiidae</taxon>
        <taxon>Erigoninae</taxon>
        <taxon>Oedothorax</taxon>
    </lineage>
</organism>
<dbReference type="GO" id="GO:0005506">
    <property type="term" value="F:iron ion binding"/>
    <property type="evidence" value="ECO:0007669"/>
    <property type="project" value="InterPro"/>
</dbReference>
<evidence type="ECO:0000256" key="14">
    <source>
        <dbReference type="PIRSR" id="PIRSR602401-1"/>
    </source>
</evidence>
<dbReference type="InterPro" id="IPR002401">
    <property type="entry name" value="Cyt_P450_E_grp-I"/>
</dbReference>
<dbReference type="AlphaFoldDB" id="A0AAV6TTN8"/>
<dbReference type="PRINTS" id="PR00463">
    <property type="entry name" value="EP450I"/>
</dbReference>
<keyword evidence="9" id="KW-0492">Microsome</keyword>
<evidence type="ECO:0000256" key="11">
    <source>
        <dbReference type="ARBA" id="ARBA00023004"/>
    </source>
</evidence>
<gene>
    <name evidence="16" type="ORF">JTE90_007391</name>
</gene>
<feature type="binding site" description="axial binding residue" evidence="14">
    <location>
        <position position="409"/>
    </location>
    <ligand>
        <name>heme</name>
        <dbReference type="ChEBI" id="CHEBI:30413"/>
    </ligand>
    <ligandPart>
        <name>Fe</name>
        <dbReference type="ChEBI" id="CHEBI:18248"/>
    </ligandPart>
</feature>